<gene>
    <name evidence="1" type="ORF">HT657_02740</name>
    <name evidence="2" type="ORF">HT672_02355</name>
</gene>
<evidence type="ECO:0000313" key="3">
    <source>
        <dbReference type="Proteomes" id="UP000732858"/>
    </source>
</evidence>
<accession>A0A949T438</accession>
<evidence type="ECO:0000313" key="4">
    <source>
        <dbReference type="Proteomes" id="UP001196379"/>
    </source>
</evidence>
<evidence type="ECO:0000313" key="1">
    <source>
        <dbReference type="EMBL" id="MBV6531074.1"/>
    </source>
</evidence>
<dbReference type="EMBL" id="JABULY010000001">
    <property type="protein sequence ID" value="MBV6531074.1"/>
    <property type="molecule type" value="Genomic_DNA"/>
</dbReference>
<reference evidence="2 4" key="1">
    <citation type="journal article" date="2021" name="Mol. Ecol.">
        <title>Polar bear-adapted Ursidibacter maritimus are remarkably conserved after generations in captivity.</title>
        <authorList>
            <person name="Espinosa-Gongora C."/>
            <person name="Hansen M.J."/>
            <person name="Bertelsen M.F."/>
            <person name="Bojesen A.M."/>
        </authorList>
    </citation>
    <scope>NUCLEOTIDE SEQUENCE</scope>
    <source>
        <strain evidence="2">Pb43105x</strain>
        <strain evidence="1 4">Pb43106</strain>
    </source>
</reference>
<dbReference type="EMBL" id="JABUMC010000003">
    <property type="protein sequence ID" value="MBV6546142.1"/>
    <property type="molecule type" value="Genomic_DNA"/>
</dbReference>
<dbReference type="GeneID" id="65548339"/>
<dbReference type="Proteomes" id="UP000732858">
    <property type="component" value="Unassembled WGS sequence"/>
</dbReference>
<dbReference type="AlphaFoldDB" id="A0A949T438"/>
<keyword evidence="4" id="KW-1185">Reference proteome</keyword>
<evidence type="ECO:0000313" key="2">
    <source>
        <dbReference type="EMBL" id="MBV6546142.1"/>
    </source>
</evidence>
<dbReference type="Proteomes" id="UP001196379">
    <property type="component" value="Unassembled WGS sequence"/>
</dbReference>
<sequence>MSILTLDDVVQANEIFDRIYETFQQRVALFNFKLKRSPEMRLLKSVRNYENALKTLSKDEMFCNLWNEFSCIELGGELRVNTLKNQEFISHCERLLDGSHEIFRFAQPLAHKFGISDIKLIKVVAEKLVNEITKWKYQAIAMTRSDIYQFDFCIADIRSVIEKCQALLDFDSNIESVIEVEHSLLHEWWNLIEFKYATAKQLHLQ</sequence>
<comment type="caution">
    <text evidence="2">The sequence shown here is derived from an EMBL/GenBank/DDBJ whole genome shotgun (WGS) entry which is preliminary data.</text>
</comment>
<name>A0A949T438_9PAST</name>
<dbReference type="RefSeq" id="WP_157402532.1">
    <property type="nucleotide sequence ID" value="NZ_JABULY010000001.1"/>
</dbReference>
<protein>
    <submittedName>
        <fullName evidence="2">Uncharacterized protein</fullName>
    </submittedName>
</protein>
<proteinExistence type="predicted"/>
<organism evidence="2 3">
    <name type="scientific">Ursidibacter maritimus</name>
    <dbReference type="NCBI Taxonomy" id="1331689"/>
    <lineage>
        <taxon>Bacteria</taxon>
        <taxon>Pseudomonadati</taxon>
        <taxon>Pseudomonadota</taxon>
        <taxon>Gammaproteobacteria</taxon>
        <taxon>Pasteurellales</taxon>
        <taxon>Pasteurellaceae</taxon>
        <taxon>Ursidibacter</taxon>
    </lineage>
</organism>